<accession>A0A243SBC8</accession>
<feature type="compositionally biased region" description="Basic and acidic residues" evidence="1">
    <location>
        <begin position="1"/>
        <end position="12"/>
    </location>
</feature>
<evidence type="ECO:0000313" key="3">
    <source>
        <dbReference type="Proteomes" id="UP000195105"/>
    </source>
</evidence>
<comment type="caution">
    <text evidence="2">The sequence shown here is derived from an EMBL/GenBank/DDBJ whole genome shotgun (WGS) entry which is preliminary data.</text>
</comment>
<dbReference type="AlphaFoldDB" id="A0A243SBC8"/>
<proteinExistence type="predicted"/>
<evidence type="ECO:0000313" key="2">
    <source>
        <dbReference type="EMBL" id="OUD04636.1"/>
    </source>
</evidence>
<organism evidence="2 3">
    <name type="scientific">Streptomyces swartbergensis</name>
    <dbReference type="NCBI Taxonomy" id="487165"/>
    <lineage>
        <taxon>Bacteria</taxon>
        <taxon>Bacillati</taxon>
        <taxon>Actinomycetota</taxon>
        <taxon>Actinomycetes</taxon>
        <taxon>Kitasatosporales</taxon>
        <taxon>Streptomycetaceae</taxon>
        <taxon>Streptomyces</taxon>
    </lineage>
</organism>
<evidence type="ECO:0000256" key="1">
    <source>
        <dbReference type="SAM" id="MobiDB-lite"/>
    </source>
</evidence>
<sequence length="68" mass="6962">MPWPGRRPDARPSARRARPASAPAPPPGRLSAHPASQGRPGGTPRRGRPGASGSTVAPCCASPPLVHR</sequence>
<dbReference type="Proteomes" id="UP000195105">
    <property type="component" value="Unassembled WGS sequence"/>
</dbReference>
<feature type="region of interest" description="Disordered" evidence="1">
    <location>
        <begin position="1"/>
        <end position="68"/>
    </location>
</feature>
<reference evidence="2 3" key="1">
    <citation type="submission" date="2017-05" db="EMBL/GenBank/DDBJ databases">
        <title>Biotechnological potential of actinobacteria isolated from South African environments.</title>
        <authorList>
            <person name="Le Roes-Hill M."/>
            <person name="Prins A."/>
            <person name="Durrell K.A."/>
        </authorList>
    </citation>
    <scope>NUCLEOTIDE SEQUENCE [LARGE SCALE GENOMIC DNA]</scope>
    <source>
        <strain evidence="2 3">HMC13</strain>
    </source>
</reference>
<protein>
    <submittedName>
        <fullName evidence="2">Uncharacterized protein</fullName>
    </submittedName>
</protein>
<dbReference type="EMBL" id="NGFN01000009">
    <property type="protein sequence ID" value="OUD04636.1"/>
    <property type="molecule type" value="Genomic_DNA"/>
</dbReference>
<name>A0A243SBC8_9ACTN</name>
<keyword evidence="3" id="KW-1185">Reference proteome</keyword>
<gene>
    <name evidence="2" type="ORF">CA983_03130</name>
</gene>